<dbReference type="RefSeq" id="WP_067633815.1">
    <property type="nucleotide sequence ID" value="NZ_CP013213.1"/>
</dbReference>
<gene>
    <name evidence="5" type="ORF">AOC36_09900</name>
</gene>
<evidence type="ECO:0000256" key="2">
    <source>
        <dbReference type="ARBA" id="ARBA00022448"/>
    </source>
</evidence>
<reference evidence="5 6" key="1">
    <citation type="submission" date="2015-10" db="EMBL/GenBank/DDBJ databases">
        <title>Erysipelothrix larvae sp. LV19 isolated from the larval gut of the rhinoceros beetle, Trypoxylus dichotomus.</title>
        <authorList>
            <person name="Lim S."/>
            <person name="Kim B.-C."/>
        </authorList>
    </citation>
    <scope>NUCLEOTIDE SEQUENCE [LARGE SCALE GENOMIC DNA]</scope>
    <source>
        <strain evidence="5 6">LV19</strain>
    </source>
</reference>
<dbReference type="GO" id="GO:0046961">
    <property type="term" value="F:proton-transporting ATPase activity, rotational mechanism"/>
    <property type="evidence" value="ECO:0007669"/>
    <property type="project" value="InterPro"/>
</dbReference>
<evidence type="ECO:0000256" key="4">
    <source>
        <dbReference type="SAM" id="Coils"/>
    </source>
</evidence>
<keyword evidence="3" id="KW-0406">Ion transport</keyword>
<dbReference type="Gene3D" id="1.10.287.3240">
    <property type="match status" value="1"/>
</dbReference>
<dbReference type="PANTHER" id="PTHR11671">
    <property type="entry name" value="V-TYPE ATP SYNTHASE SUBUNIT D"/>
    <property type="match status" value="1"/>
</dbReference>
<comment type="similarity">
    <text evidence="1">Belongs to the V-ATPase D subunit family.</text>
</comment>
<accession>A0A0X8H1S5</accession>
<evidence type="ECO:0000313" key="5">
    <source>
        <dbReference type="EMBL" id="AMC94274.1"/>
    </source>
</evidence>
<keyword evidence="2" id="KW-0813">Transport</keyword>
<keyword evidence="4" id="KW-0175">Coiled coil</keyword>
<evidence type="ECO:0000256" key="3">
    <source>
        <dbReference type="ARBA" id="ARBA00023065"/>
    </source>
</evidence>
<sequence length="202" mass="23957">MTRLRVNPTRMEMRNLERKLQIASRGHKLLKEKQDSLVQRFLHLSEETKNQRRRVDYEFEKMYGLYHVASLNSDASHIEKHLSKKTLDAHVDAHREHELGVRVLKYDLNIEDQEVSSRSVFTISHEVLQIEAMYAQMLPELVKLAELEKRCMVLASEIKETRRRVNALEHRTIPDTKETIAYIKMKIDDHERSQKARVMKVK</sequence>
<dbReference type="InterPro" id="IPR002699">
    <property type="entry name" value="V_ATPase_D"/>
</dbReference>
<keyword evidence="6" id="KW-1185">Reference proteome</keyword>
<dbReference type="Pfam" id="PF01813">
    <property type="entry name" value="ATP-synt_D"/>
    <property type="match status" value="1"/>
</dbReference>
<evidence type="ECO:0008006" key="7">
    <source>
        <dbReference type="Google" id="ProtNLM"/>
    </source>
</evidence>
<evidence type="ECO:0000313" key="6">
    <source>
        <dbReference type="Proteomes" id="UP000063781"/>
    </source>
</evidence>
<dbReference type="EMBL" id="CP013213">
    <property type="protein sequence ID" value="AMC94274.1"/>
    <property type="molecule type" value="Genomic_DNA"/>
</dbReference>
<dbReference type="NCBIfam" id="TIGR00309">
    <property type="entry name" value="V_ATPase_subD"/>
    <property type="match status" value="1"/>
</dbReference>
<dbReference type="OrthoDB" id="3034550at2"/>
<organism evidence="5 6">
    <name type="scientific">Erysipelothrix larvae</name>
    <dbReference type="NCBI Taxonomy" id="1514105"/>
    <lineage>
        <taxon>Bacteria</taxon>
        <taxon>Bacillati</taxon>
        <taxon>Bacillota</taxon>
        <taxon>Erysipelotrichia</taxon>
        <taxon>Erysipelotrichales</taxon>
        <taxon>Erysipelotrichaceae</taxon>
        <taxon>Erysipelothrix</taxon>
    </lineage>
</organism>
<name>A0A0X8H1S5_9FIRM</name>
<evidence type="ECO:0000256" key="1">
    <source>
        <dbReference type="ARBA" id="ARBA00005850"/>
    </source>
</evidence>
<proteinExistence type="inferred from homology"/>
<dbReference type="KEGG" id="erl:AOC36_09900"/>
<dbReference type="Proteomes" id="UP000063781">
    <property type="component" value="Chromosome"/>
</dbReference>
<protein>
    <recommendedName>
        <fullName evidence="7">V-type ATP synthase subunit D</fullName>
    </recommendedName>
</protein>
<dbReference type="STRING" id="1514105.AOC36_09900"/>
<feature type="coiled-coil region" evidence="4">
    <location>
        <begin position="144"/>
        <end position="171"/>
    </location>
</feature>
<dbReference type="AlphaFoldDB" id="A0A0X8H1S5"/>